<protein>
    <submittedName>
        <fullName evidence="1">11658_t:CDS:1</fullName>
    </submittedName>
</protein>
<accession>A0ACA9Q3V7</accession>
<name>A0ACA9Q3V7_9GLOM</name>
<organism evidence="1 2">
    <name type="scientific">Racocetra persica</name>
    <dbReference type="NCBI Taxonomy" id="160502"/>
    <lineage>
        <taxon>Eukaryota</taxon>
        <taxon>Fungi</taxon>
        <taxon>Fungi incertae sedis</taxon>
        <taxon>Mucoromycota</taxon>
        <taxon>Glomeromycotina</taxon>
        <taxon>Glomeromycetes</taxon>
        <taxon>Diversisporales</taxon>
        <taxon>Gigasporaceae</taxon>
        <taxon>Racocetra</taxon>
    </lineage>
</organism>
<evidence type="ECO:0000313" key="1">
    <source>
        <dbReference type="EMBL" id="CAG8729211.1"/>
    </source>
</evidence>
<gene>
    <name evidence="1" type="ORF">RPERSI_LOCUS11988</name>
</gene>
<feature type="non-terminal residue" evidence="1">
    <location>
        <position position="147"/>
    </location>
</feature>
<evidence type="ECO:0000313" key="2">
    <source>
        <dbReference type="Proteomes" id="UP000789920"/>
    </source>
</evidence>
<sequence length="147" mass="16811">MNQPSIVIDTDEKLALVCRLLFYQPTGIIPTLENYGKILKWRDINTPQASYGKIQKPNCVHQCNLLFLTHDKYKGKTWKAVLQIIDVASRFKASISLILKKSSEVAKAFRKIYDNPNNPLTYPTLLQYNNGKEWAGQTSQLMKEHGV</sequence>
<comment type="caution">
    <text evidence="1">The sequence shown here is derived from an EMBL/GenBank/DDBJ whole genome shotgun (WGS) entry which is preliminary data.</text>
</comment>
<keyword evidence="2" id="KW-1185">Reference proteome</keyword>
<dbReference type="Proteomes" id="UP000789920">
    <property type="component" value="Unassembled WGS sequence"/>
</dbReference>
<dbReference type="EMBL" id="CAJVQC010025225">
    <property type="protein sequence ID" value="CAG8729211.1"/>
    <property type="molecule type" value="Genomic_DNA"/>
</dbReference>
<proteinExistence type="predicted"/>
<reference evidence="1" key="1">
    <citation type="submission" date="2021-06" db="EMBL/GenBank/DDBJ databases">
        <authorList>
            <person name="Kallberg Y."/>
            <person name="Tangrot J."/>
            <person name="Rosling A."/>
        </authorList>
    </citation>
    <scope>NUCLEOTIDE SEQUENCE</scope>
    <source>
        <strain evidence="1">MA461A</strain>
    </source>
</reference>